<dbReference type="SUPFAM" id="SSF48652">
    <property type="entry name" value="Tetraspanin"/>
    <property type="match status" value="1"/>
</dbReference>
<dbReference type="Ensembl" id="ENSSVLT00005029833.1">
    <property type="protein sequence ID" value="ENSSVLP00005026825.1"/>
    <property type="gene ID" value="ENSSVLG00005021206.1"/>
</dbReference>
<feature type="disulfide bond" evidence="9">
    <location>
        <begin position="152"/>
        <end position="172"/>
    </location>
</feature>
<evidence type="ECO:0000256" key="5">
    <source>
        <dbReference type="ARBA" id="ARBA00022989"/>
    </source>
</evidence>
<comment type="subunit">
    <text evidence="8">Forms homooligomers. Interacts with MEP1B. Interacts with integrin alpha3/ITGA3. Interacts with RICTOR and MTOR. Interacts with ADAM17. Interacts with ECE1.</text>
</comment>
<comment type="similarity">
    <text evidence="2 10">Belongs to the tetraspanin (TM4SF) family.</text>
</comment>
<protein>
    <recommendedName>
        <fullName evidence="10">Tetraspanin</fullName>
    </recommendedName>
</protein>
<evidence type="ECO:0000313" key="12">
    <source>
        <dbReference type="Proteomes" id="UP000694564"/>
    </source>
</evidence>
<dbReference type="InterPro" id="IPR008952">
    <property type="entry name" value="Tetraspanin_EC2_sf"/>
</dbReference>
<dbReference type="Gene3D" id="1.10.1450.10">
    <property type="entry name" value="Tetraspanin"/>
    <property type="match status" value="1"/>
</dbReference>
<keyword evidence="3" id="KW-1003">Cell membrane</keyword>
<dbReference type="OrthoDB" id="5982705at2759"/>
<evidence type="ECO:0000256" key="1">
    <source>
        <dbReference type="ARBA" id="ARBA00004651"/>
    </source>
</evidence>
<gene>
    <name evidence="11" type="primary">TSPAN8</name>
</gene>
<evidence type="ECO:0000256" key="7">
    <source>
        <dbReference type="ARBA" id="ARBA00023180"/>
    </source>
</evidence>
<feature type="transmembrane region" description="Helical" evidence="10">
    <location>
        <begin position="208"/>
        <end position="231"/>
    </location>
</feature>
<dbReference type="PANTHER" id="PTHR19282:SF380">
    <property type="entry name" value="TETRASPANIN-8"/>
    <property type="match status" value="1"/>
</dbReference>
<dbReference type="PROSITE" id="PS00421">
    <property type="entry name" value="TM4_1"/>
    <property type="match status" value="1"/>
</dbReference>
<feature type="transmembrane region" description="Helical" evidence="10">
    <location>
        <begin position="84"/>
        <end position="104"/>
    </location>
</feature>
<dbReference type="PIRSF" id="PIRSF002419">
    <property type="entry name" value="Tetraspanin"/>
    <property type="match status" value="1"/>
</dbReference>
<reference evidence="11" key="2">
    <citation type="submission" date="2025-09" db="UniProtKB">
        <authorList>
            <consortium name="Ensembl"/>
        </authorList>
    </citation>
    <scope>IDENTIFICATION</scope>
</reference>
<keyword evidence="9" id="KW-1015">Disulfide bond</keyword>
<evidence type="ECO:0000256" key="4">
    <source>
        <dbReference type="ARBA" id="ARBA00022692"/>
    </source>
</evidence>
<dbReference type="InterPro" id="IPR018499">
    <property type="entry name" value="Tetraspanin/Peripherin"/>
</dbReference>
<dbReference type="PANTHER" id="PTHR19282">
    <property type="entry name" value="TETRASPANIN"/>
    <property type="match status" value="1"/>
</dbReference>
<evidence type="ECO:0000256" key="3">
    <source>
        <dbReference type="ARBA" id="ARBA00022475"/>
    </source>
</evidence>
<keyword evidence="7" id="KW-0325">Glycoprotein</keyword>
<dbReference type="GO" id="GO:0009986">
    <property type="term" value="C:cell surface"/>
    <property type="evidence" value="ECO:0007669"/>
    <property type="project" value="Ensembl"/>
</dbReference>
<evidence type="ECO:0000256" key="8">
    <source>
        <dbReference type="ARBA" id="ARBA00064353"/>
    </source>
</evidence>
<dbReference type="FunFam" id="1.10.1450.10:FF:000031">
    <property type="entry name" value="Tetraspanin"/>
    <property type="match status" value="1"/>
</dbReference>
<dbReference type="GO" id="GO:0010468">
    <property type="term" value="P:regulation of gene expression"/>
    <property type="evidence" value="ECO:0007669"/>
    <property type="project" value="Ensembl"/>
</dbReference>
<evidence type="ECO:0000256" key="9">
    <source>
        <dbReference type="PIRSR" id="PIRSR002419-1"/>
    </source>
</evidence>
<comment type="subcellular location">
    <subcellularLocation>
        <location evidence="1">Cell membrane</location>
        <topology evidence="1">Multi-pass membrane protein</topology>
    </subcellularLocation>
    <subcellularLocation>
        <location evidence="10">Membrane</location>
        <topology evidence="10">Multi-pass membrane protein</topology>
    </subcellularLocation>
</comment>
<dbReference type="Proteomes" id="UP000694564">
    <property type="component" value="Chromosome 5"/>
</dbReference>
<evidence type="ECO:0000313" key="11">
    <source>
        <dbReference type="Ensembl" id="ENSSVLP00005026825.1"/>
    </source>
</evidence>
<dbReference type="InterPro" id="IPR018503">
    <property type="entry name" value="Tetraspanin_CS"/>
</dbReference>
<dbReference type="AlphaFoldDB" id="A0A8D2DPK3"/>
<name>A0A8D2DPK3_SCIVU</name>
<sequence>MARVNVFIKYSMFIFNFVFWLCGMLILAVAIWIRVSKANKEIVNSGDTEVSSNASVNILIAVGAIIMILGFLGCYGAIKENRCMLLSFFIGLFLILLLQVASGIREASSKSKSESRLNETLHENAKLLSETSERGKEFRKIMAEFQTENKCCGLFNGADDWGTNFEQVYESCKCSNPPDSCTSYAGKNIHKQVCFPLIRDLVLNRSRMIIGTSFGVAFVEVLGLVFSMILYCQIGKK</sequence>
<keyword evidence="12" id="KW-1185">Reference proteome</keyword>
<feature type="transmembrane region" description="Helical" evidence="10">
    <location>
        <begin position="54"/>
        <end position="78"/>
    </location>
</feature>
<organism evidence="11 12">
    <name type="scientific">Sciurus vulgaris</name>
    <name type="common">Eurasian red squirrel</name>
    <dbReference type="NCBI Taxonomy" id="55149"/>
    <lineage>
        <taxon>Eukaryota</taxon>
        <taxon>Metazoa</taxon>
        <taxon>Chordata</taxon>
        <taxon>Craniata</taxon>
        <taxon>Vertebrata</taxon>
        <taxon>Euteleostomi</taxon>
        <taxon>Mammalia</taxon>
        <taxon>Eutheria</taxon>
        <taxon>Euarchontoglires</taxon>
        <taxon>Glires</taxon>
        <taxon>Rodentia</taxon>
        <taxon>Sciuromorpha</taxon>
        <taxon>Sciuridae</taxon>
        <taxon>Sciurinae</taxon>
        <taxon>Sciurini</taxon>
        <taxon>Sciurus</taxon>
    </lineage>
</organism>
<accession>A0A8D2DPK3</accession>
<dbReference type="InterPro" id="IPR000301">
    <property type="entry name" value="Tetraspanin_animals"/>
</dbReference>
<evidence type="ECO:0000256" key="2">
    <source>
        <dbReference type="ARBA" id="ARBA00006840"/>
    </source>
</evidence>
<dbReference type="Pfam" id="PF00335">
    <property type="entry name" value="Tetraspanin"/>
    <property type="match status" value="1"/>
</dbReference>
<dbReference type="GO" id="GO:0005886">
    <property type="term" value="C:plasma membrane"/>
    <property type="evidence" value="ECO:0007669"/>
    <property type="project" value="UniProtKB-SubCell"/>
</dbReference>
<keyword evidence="4 10" id="KW-0812">Transmembrane</keyword>
<reference evidence="11" key="1">
    <citation type="submission" date="2025-08" db="UniProtKB">
        <authorList>
            <consortium name="Ensembl"/>
        </authorList>
    </citation>
    <scope>IDENTIFICATION</scope>
</reference>
<dbReference type="GeneTree" id="ENSGT00940000158153"/>
<keyword evidence="5 10" id="KW-1133">Transmembrane helix</keyword>
<proteinExistence type="inferred from homology"/>
<keyword evidence="6 10" id="KW-0472">Membrane</keyword>
<dbReference type="PRINTS" id="PR00259">
    <property type="entry name" value="TMFOUR"/>
</dbReference>
<evidence type="ECO:0000256" key="10">
    <source>
        <dbReference type="RuleBase" id="RU361218"/>
    </source>
</evidence>
<dbReference type="GO" id="GO:0007283">
    <property type="term" value="P:spermatogenesis"/>
    <property type="evidence" value="ECO:0007669"/>
    <property type="project" value="Ensembl"/>
</dbReference>
<evidence type="ECO:0000256" key="6">
    <source>
        <dbReference type="ARBA" id="ARBA00023136"/>
    </source>
</evidence>
<feature type="transmembrane region" description="Helical" evidence="10">
    <location>
        <begin position="12"/>
        <end position="33"/>
    </location>
</feature>